<dbReference type="SUPFAM" id="SSF81383">
    <property type="entry name" value="F-box domain"/>
    <property type="match status" value="1"/>
</dbReference>
<evidence type="ECO:0000256" key="1">
    <source>
        <dbReference type="SAM" id="Coils"/>
    </source>
</evidence>
<name>A0A0D0CKI1_9AGAR</name>
<keyword evidence="4" id="KW-1185">Reference proteome</keyword>
<organism evidence="3 4">
    <name type="scientific">Collybiopsis luxurians FD-317 M1</name>
    <dbReference type="NCBI Taxonomy" id="944289"/>
    <lineage>
        <taxon>Eukaryota</taxon>
        <taxon>Fungi</taxon>
        <taxon>Dikarya</taxon>
        <taxon>Basidiomycota</taxon>
        <taxon>Agaricomycotina</taxon>
        <taxon>Agaricomycetes</taxon>
        <taxon>Agaricomycetidae</taxon>
        <taxon>Agaricales</taxon>
        <taxon>Marasmiineae</taxon>
        <taxon>Omphalotaceae</taxon>
        <taxon>Collybiopsis</taxon>
        <taxon>Collybiopsis luxurians</taxon>
    </lineage>
</organism>
<dbReference type="InterPro" id="IPR036047">
    <property type="entry name" value="F-box-like_dom_sf"/>
</dbReference>
<gene>
    <name evidence="3" type="ORF">GYMLUDRAFT_163025</name>
</gene>
<dbReference type="AlphaFoldDB" id="A0A0D0CKI1"/>
<dbReference type="OrthoDB" id="3365698at2759"/>
<proteinExistence type="predicted"/>
<dbReference type="InterPro" id="IPR001810">
    <property type="entry name" value="F-box_dom"/>
</dbReference>
<evidence type="ECO:0000259" key="2">
    <source>
        <dbReference type="Pfam" id="PF12937"/>
    </source>
</evidence>
<keyword evidence="1" id="KW-0175">Coiled coil</keyword>
<dbReference type="Pfam" id="PF12937">
    <property type="entry name" value="F-box-like"/>
    <property type="match status" value="1"/>
</dbReference>
<dbReference type="Gene3D" id="1.20.1280.50">
    <property type="match status" value="1"/>
</dbReference>
<sequence length="182" mass="20506">MHQSVPAVFVGRLGRNKNDFWPLLQSGQALDKNLRSTVIGILHDAELDLNELDQEVGKLKLQSTRLELKRETIKSYKAIISSLLSPIRALPNEILQMIFVSVPNQPSLPLLPNYSLPLTISAVCHRWRTVALDSPEIWSYISVELNPKGVLSDELESARTDRALLYLSRSRNYPLTLTFNGS</sequence>
<dbReference type="HOGENOM" id="CLU_018544_3_1_1"/>
<accession>A0A0D0CKI1</accession>
<evidence type="ECO:0000313" key="4">
    <source>
        <dbReference type="Proteomes" id="UP000053593"/>
    </source>
</evidence>
<protein>
    <submittedName>
        <fullName evidence="3">Unplaced genomic scaffold GYMLUscaffold_16, whole genome shotgun sequence</fullName>
    </submittedName>
</protein>
<dbReference type="EMBL" id="KN834764">
    <property type="protein sequence ID" value="KIK63409.1"/>
    <property type="molecule type" value="Genomic_DNA"/>
</dbReference>
<feature type="domain" description="F-box" evidence="2">
    <location>
        <begin position="88"/>
        <end position="142"/>
    </location>
</feature>
<feature type="coiled-coil region" evidence="1">
    <location>
        <begin position="42"/>
        <end position="69"/>
    </location>
</feature>
<dbReference type="Proteomes" id="UP000053593">
    <property type="component" value="Unassembled WGS sequence"/>
</dbReference>
<reference evidence="3 4" key="1">
    <citation type="submission" date="2014-04" db="EMBL/GenBank/DDBJ databases">
        <title>Evolutionary Origins and Diversification of the Mycorrhizal Mutualists.</title>
        <authorList>
            <consortium name="DOE Joint Genome Institute"/>
            <consortium name="Mycorrhizal Genomics Consortium"/>
            <person name="Kohler A."/>
            <person name="Kuo A."/>
            <person name="Nagy L.G."/>
            <person name="Floudas D."/>
            <person name="Copeland A."/>
            <person name="Barry K.W."/>
            <person name="Cichocki N."/>
            <person name="Veneault-Fourrey C."/>
            <person name="LaButti K."/>
            <person name="Lindquist E.A."/>
            <person name="Lipzen A."/>
            <person name="Lundell T."/>
            <person name="Morin E."/>
            <person name="Murat C."/>
            <person name="Riley R."/>
            <person name="Ohm R."/>
            <person name="Sun H."/>
            <person name="Tunlid A."/>
            <person name="Henrissat B."/>
            <person name="Grigoriev I.V."/>
            <person name="Hibbett D.S."/>
            <person name="Martin F."/>
        </authorList>
    </citation>
    <scope>NUCLEOTIDE SEQUENCE [LARGE SCALE GENOMIC DNA]</scope>
    <source>
        <strain evidence="3 4">FD-317 M1</strain>
    </source>
</reference>
<feature type="non-terminal residue" evidence="3">
    <location>
        <position position="182"/>
    </location>
</feature>
<evidence type="ECO:0000313" key="3">
    <source>
        <dbReference type="EMBL" id="KIK63409.1"/>
    </source>
</evidence>